<evidence type="ECO:0000259" key="2">
    <source>
        <dbReference type="Pfam" id="PF13791"/>
    </source>
</evidence>
<evidence type="ECO:0000313" key="3">
    <source>
        <dbReference type="EMBL" id="KAF1306007.1"/>
    </source>
</evidence>
<dbReference type="InterPro" id="IPR025672">
    <property type="entry name" value="Sigma_reg_C_dom"/>
</dbReference>
<comment type="caution">
    <text evidence="3">The sequence shown here is derived from an EMBL/GenBank/DDBJ whole genome shotgun (WGS) entry which is preliminary data.</text>
</comment>
<sequence>MTESLKKLLEKKQQHATTTEEDKIIEEKLNEFSILQDLYFEKESDFEETDIHDTLNINQLKKNYNRKFFHLGVKIFLSLLIFFSLGFFVLRPILEKWYYNPTTTQEDSQLSNHQVMLDIYTQLTNPHYILTNSIIEKDGFARYRVQNTYQPILNQNSVYAKPEVETYTFQYGNIQISESTPYFSVHPPLLKMTLDNETAAEKIAADLKKRTLATIQELPKSSQLFSVISFNHAITIDELHSLFSSEETQNGLKWAAVEISEVGTGTSLLGLPIGFSANQLNLSNTDYNIERNKEYPELYPYSFIGSRESMTSKNYEQQFLSMLDYSIDHYESEVNHLSHRYDKKLFEDARNYVQKKGLKINAIYFTSSPDVLEAIIQNRLVWNVEILDSTLYRTP</sequence>
<feature type="transmembrane region" description="Helical" evidence="1">
    <location>
        <begin position="68"/>
        <end position="90"/>
    </location>
</feature>
<keyword evidence="1" id="KW-0472">Membrane</keyword>
<reference evidence="3 4" key="1">
    <citation type="submission" date="2016-06" db="EMBL/GenBank/DDBJ databases">
        <title>Four novel species of enterococci isolated from chicken manure.</title>
        <authorList>
            <person name="Van Tyne D."/>
        </authorList>
    </citation>
    <scope>NUCLEOTIDE SEQUENCE [LARGE SCALE GENOMIC DNA]</scope>
    <source>
        <strain evidence="3 4">CU12B</strain>
    </source>
</reference>
<feature type="domain" description="Sigma factor regulator C-terminal" evidence="2">
    <location>
        <begin position="227"/>
        <end position="361"/>
    </location>
</feature>
<name>A0ABQ6Z2W6_9ENTE</name>
<evidence type="ECO:0000313" key="4">
    <source>
        <dbReference type="Proteomes" id="UP000782705"/>
    </source>
</evidence>
<dbReference type="Proteomes" id="UP000782705">
    <property type="component" value="Unassembled WGS sequence"/>
</dbReference>
<organism evidence="3 4">
    <name type="scientific">Candidatus Enterococcus willemsii</name>
    <dbReference type="NCBI Taxonomy" id="1857215"/>
    <lineage>
        <taxon>Bacteria</taxon>
        <taxon>Bacillati</taxon>
        <taxon>Bacillota</taxon>
        <taxon>Bacilli</taxon>
        <taxon>Lactobacillales</taxon>
        <taxon>Enterococcaceae</taxon>
        <taxon>Enterococcus</taxon>
    </lineage>
</organism>
<dbReference type="EMBL" id="MAEL01000004">
    <property type="protein sequence ID" value="KAF1306007.1"/>
    <property type="molecule type" value="Genomic_DNA"/>
</dbReference>
<dbReference type="RefSeq" id="WP_161900907.1">
    <property type="nucleotide sequence ID" value="NZ_MAEL01000004.1"/>
</dbReference>
<proteinExistence type="predicted"/>
<dbReference type="Pfam" id="PF13791">
    <property type="entry name" value="Sigma_reg_C"/>
    <property type="match status" value="1"/>
</dbReference>
<gene>
    <name evidence="3" type="ORF">BAU17_03310</name>
</gene>
<keyword evidence="1" id="KW-1133">Transmembrane helix</keyword>
<keyword evidence="4" id="KW-1185">Reference proteome</keyword>
<accession>A0ABQ6Z2W6</accession>
<evidence type="ECO:0000256" key="1">
    <source>
        <dbReference type="SAM" id="Phobius"/>
    </source>
</evidence>
<protein>
    <recommendedName>
        <fullName evidence="2">Sigma factor regulator C-terminal domain-containing protein</fullName>
    </recommendedName>
</protein>
<keyword evidence="1" id="KW-0812">Transmembrane</keyword>